<sequence>MSSANEAILKYPLTCKKKGLLCIIKLNFLRIGFQTVQNTYKHFKLRLNNDLSSNKKMKLLSANLRTFCELLRLFFVSLSNNDPIIETVLRIVLRIKITDK</sequence>
<proteinExistence type="predicted"/>
<keyword evidence="2" id="KW-1185">Reference proteome</keyword>
<evidence type="ECO:0000313" key="1">
    <source>
        <dbReference type="EMBL" id="KAL2721761.1"/>
    </source>
</evidence>
<organism evidence="1 2">
    <name type="scientific">Vespula maculifrons</name>
    <name type="common">Eastern yellow jacket</name>
    <name type="synonym">Wasp</name>
    <dbReference type="NCBI Taxonomy" id="7453"/>
    <lineage>
        <taxon>Eukaryota</taxon>
        <taxon>Metazoa</taxon>
        <taxon>Ecdysozoa</taxon>
        <taxon>Arthropoda</taxon>
        <taxon>Hexapoda</taxon>
        <taxon>Insecta</taxon>
        <taxon>Pterygota</taxon>
        <taxon>Neoptera</taxon>
        <taxon>Endopterygota</taxon>
        <taxon>Hymenoptera</taxon>
        <taxon>Apocrita</taxon>
        <taxon>Aculeata</taxon>
        <taxon>Vespoidea</taxon>
        <taxon>Vespidae</taxon>
        <taxon>Vespinae</taxon>
        <taxon>Vespula</taxon>
    </lineage>
</organism>
<name>A0ABD2AMX3_VESMC</name>
<reference evidence="1 2" key="1">
    <citation type="journal article" date="2024" name="Ann. Entomol. Soc. Am.">
        <title>Genomic analyses of the southern and eastern yellowjacket wasps (Hymenoptera: Vespidae) reveal evolutionary signatures of social life.</title>
        <authorList>
            <person name="Catto M.A."/>
            <person name="Caine P.B."/>
            <person name="Orr S.E."/>
            <person name="Hunt B.G."/>
            <person name="Goodisman M.A.D."/>
        </authorList>
    </citation>
    <scope>NUCLEOTIDE SEQUENCE [LARGE SCALE GENOMIC DNA]</scope>
    <source>
        <strain evidence="1">232</strain>
        <tissue evidence="1">Head and thorax</tissue>
    </source>
</reference>
<comment type="caution">
    <text evidence="1">The sequence shown here is derived from an EMBL/GenBank/DDBJ whole genome shotgun (WGS) entry which is preliminary data.</text>
</comment>
<evidence type="ECO:0000313" key="2">
    <source>
        <dbReference type="Proteomes" id="UP001607303"/>
    </source>
</evidence>
<accession>A0ABD2AMX3</accession>
<gene>
    <name evidence="1" type="ORF">V1477_020581</name>
</gene>
<dbReference type="Proteomes" id="UP001607303">
    <property type="component" value="Unassembled WGS sequence"/>
</dbReference>
<dbReference type="EMBL" id="JAYRBN010000116">
    <property type="protein sequence ID" value="KAL2721761.1"/>
    <property type="molecule type" value="Genomic_DNA"/>
</dbReference>
<dbReference type="AlphaFoldDB" id="A0ABD2AMX3"/>
<protein>
    <submittedName>
        <fullName evidence="1">Uncharacterized protein</fullName>
    </submittedName>
</protein>